<dbReference type="AlphaFoldDB" id="A0AAD8HBR1"/>
<protein>
    <submittedName>
        <fullName evidence="1">Uncharacterized protein</fullName>
    </submittedName>
</protein>
<dbReference type="Proteomes" id="UP001237642">
    <property type="component" value="Unassembled WGS sequence"/>
</dbReference>
<reference evidence="1" key="2">
    <citation type="submission" date="2023-05" db="EMBL/GenBank/DDBJ databases">
        <authorList>
            <person name="Schelkunov M.I."/>
        </authorList>
    </citation>
    <scope>NUCLEOTIDE SEQUENCE</scope>
    <source>
        <strain evidence="1">Hsosn_3</strain>
        <tissue evidence="1">Leaf</tissue>
    </source>
</reference>
<comment type="caution">
    <text evidence="1">The sequence shown here is derived from an EMBL/GenBank/DDBJ whole genome shotgun (WGS) entry which is preliminary data.</text>
</comment>
<evidence type="ECO:0000313" key="2">
    <source>
        <dbReference type="Proteomes" id="UP001237642"/>
    </source>
</evidence>
<accession>A0AAD8HBR1</accession>
<reference evidence="1" key="1">
    <citation type="submission" date="2023-02" db="EMBL/GenBank/DDBJ databases">
        <title>Genome of toxic invasive species Heracleum sosnowskyi carries increased number of genes despite the absence of recent whole-genome duplications.</title>
        <authorList>
            <person name="Schelkunov M."/>
            <person name="Shtratnikova V."/>
            <person name="Makarenko M."/>
            <person name="Klepikova A."/>
            <person name="Omelchenko D."/>
            <person name="Novikova G."/>
            <person name="Obukhova E."/>
            <person name="Bogdanov V."/>
            <person name="Penin A."/>
            <person name="Logacheva M."/>
        </authorList>
    </citation>
    <scope>NUCLEOTIDE SEQUENCE</scope>
    <source>
        <strain evidence="1">Hsosn_3</strain>
        <tissue evidence="1">Leaf</tissue>
    </source>
</reference>
<gene>
    <name evidence="1" type="ORF">POM88_040156</name>
</gene>
<keyword evidence="2" id="KW-1185">Reference proteome</keyword>
<evidence type="ECO:0000313" key="1">
    <source>
        <dbReference type="EMBL" id="KAK1364595.1"/>
    </source>
</evidence>
<organism evidence="1 2">
    <name type="scientific">Heracleum sosnowskyi</name>
    <dbReference type="NCBI Taxonomy" id="360622"/>
    <lineage>
        <taxon>Eukaryota</taxon>
        <taxon>Viridiplantae</taxon>
        <taxon>Streptophyta</taxon>
        <taxon>Embryophyta</taxon>
        <taxon>Tracheophyta</taxon>
        <taxon>Spermatophyta</taxon>
        <taxon>Magnoliopsida</taxon>
        <taxon>eudicotyledons</taxon>
        <taxon>Gunneridae</taxon>
        <taxon>Pentapetalae</taxon>
        <taxon>asterids</taxon>
        <taxon>campanulids</taxon>
        <taxon>Apiales</taxon>
        <taxon>Apiaceae</taxon>
        <taxon>Apioideae</taxon>
        <taxon>apioid superclade</taxon>
        <taxon>Tordylieae</taxon>
        <taxon>Tordyliinae</taxon>
        <taxon>Heracleum</taxon>
    </lineage>
</organism>
<name>A0AAD8HBR1_9APIA</name>
<dbReference type="EMBL" id="JAUIZM010000009">
    <property type="protein sequence ID" value="KAK1364595.1"/>
    <property type="molecule type" value="Genomic_DNA"/>
</dbReference>
<proteinExistence type="predicted"/>
<sequence>MATTVFHSVGLEFVPNNYAAPLSNENTPEAFHLFQNFLAQSAIGQALVEPAKLSASQIKVFWETGVYDDGGESGSPSIVFEFQEQEFVVTPDTVRDALGFEDFNAYTISVGDAELQRMMREIVKHNVT</sequence>